<name>A0A023D8Z9_ACIMT</name>
<feature type="region of interest" description="Disordered" evidence="1">
    <location>
        <begin position="1"/>
        <end position="23"/>
    </location>
</feature>
<dbReference type="InterPro" id="IPR018777">
    <property type="entry name" value="Replication_initiator_prot_A"/>
</dbReference>
<proteinExistence type="predicted"/>
<gene>
    <name evidence="2" type="ORF">Amme_209_005</name>
</gene>
<evidence type="ECO:0000313" key="3">
    <source>
        <dbReference type="Proteomes" id="UP000019760"/>
    </source>
</evidence>
<reference evidence="3" key="1">
    <citation type="journal article" date="2014" name="FEMS Microbiol. Lett.">
        <title>Draft Genomic DNA Sequence of the Facultatively Methylotrophic Bacterium Acidomonas methanolica type strain MB58.</title>
        <authorList>
            <person name="Higashiura N."/>
            <person name="Hadano H."/>
            <person name="Hirakawa H."/>
            <person name="Matsutani M."/>
            <person name="Takabe S."/>
            <person name="Matsushita K."/>
            <person name="Azuma Y."/>
        </authorList>
    </citation>
    <scope>NUCLEOTIDE SEQUENCE [LARGE SCALE GENOMIC DNA]</scope>
    <source>
        <strain evidence="3">MB58</strain>
    </source>
</reference>
<evidence type="ECO:0000313" key="2">
    <source>
        <dbReference type="EMBL" id="GAJ30609.1"/>
    </source>
</evidence>
<reference evidence="2 3" key="2">
    <citation type="journal article" date="2014" name="FEMS Microbiol. Lett.">
        <title>Draft genomic DNA sequence of the facultatively methylotrophic bacterium Acidomonas methanolica type strain MB58.</title>
        <authorList>
            <person name="Higashiura N."/>
            <person name="Hadano H."/>
            <person name="Hirakawa H."/>
            <person name="Matsutani M."/>
            <person name="Takabe S."/>
            <person name="Matsushita K."/>
            <person name="Azuma Y."/>
        </authorList>
    </citation>
    <scope>NUCLEOTIDE SEQUENCE [LARGE SCALE GENOMIC DNA]</scope>
    <source>
        <strain evidence="2 3">MB58</strain>
    </source>
</reference>
<dbReference type="Proteomes" id="UP000019760">
    <property type="component" value="Unassembled WGS sequence"/>
</dbReference>
<sequence length="152" mass="17022">MTGMTPPVSAGSVPGNWREPDRRFVISGPARPRDLRDLMGMPFFALGRRPDSEPLHYRTRQSHIAITPGVPGMATIRDADILLWLGGQIVDALNHGLWVSRHVRFTPWRLFADLGWGDGAHQYHRLTGVLARLATTRVATSLRNGPDWHEKS</sequence>
<dbReference type="AlphaFoldDB" id="A0A023D8Z9"/>
<organism evidence="2 3">
    <name type="scientific">Acidomonas methanolica NBRC 104435</name>
    <dbReference type="NCBI Taxonomy" id="1231351"/>
    <lineage>
        <taxon>Bacteria</taxon>
        <taxon>Pseudomonadati</taxon>
        <taxon>Pseudomonadota</taxon>
        <taxon>Alphaproteobacteria</taxon>
        <taxon>Acetobacterales</taxon>
        <taxon>Acetobacteraceae</taxon>
        <taxon>Acidomonas</taxon>
    </lineage>
</organism>
<comment type="caution">
    <text evidence="2">The sequence shown here is derived from an EMBL/GenBank/DDBJ whole genome shotgun (WGS) entry which is preliminary data.</text>
</comment>
<accession>A0A023D8Z9</accession>
<dbReference type="EMBL" id="BAND01000193">
    <property type="protein sequence ID" value="GAJ30609.1"/>
    <property type="molecule type" value="Genomic_DNA"/>
</dbReference>
<dbReference type="Pfam" id="PF10134">
    <property type="entry name" value="RPA"/>
    <property type="match status" value="1"/>
</dbReference>
<protein>
    <submittedName>
        <fullName evidence="2">Replication protein A</fullName>
    </submittedName>
</protein>
<dbReference type="RefSeq" id="WP_306310140.1">
    <property type="nucleotide sequence ID" value="NZ_BAND01000193.1"/>
</dbReference>
<keyword evidence="3" id="KW-1185">Reference proteome</keyword>
<evidence type="ECO:0000256" key="1">
    <source>
        <dbReference type="SAM" id="MobiDB-lite"/>
    </source>
</evidence>